<feature type="transmembrane region" description="Helical" evidence="1">
    <location>
        <begin position="185"/>
        <end position="205"/>
    </location>
</feature>
<name>A0ABS4GCP5_9FIRM</name>
<dbReference type="EMBL" id="JAGGKS010000003">
    <property type="protein sequence ID" value="MBP1925462.1"/>
    <property type="molecule type" value="Genomic_DNA"/>
</dbReference>
<dbReference type="InterPro" id="IPR036890">
    <property type="entry name" value="HATPase_C_sf"/>
</dbReference>
<keyword evidence="3" id="KW-0808">Transferase</keyword>
<evidence type="ECO:0000313" key="4">
    <source>
        <dbReference type="Proteomes" id="UP001519342"/>
    </source>
</evidence>
<dbReference type="SUPFAM" id="SSF55874">
    <property type="entry name" value="ATPase domain of HSP90 chaperone/DNA topoisomerase II/histidine kinase"/>
    <property type="match status" value="1"/>
</dbReference>
<keyword evidence="1" id="KW-1133">Transmembrane helix</keyword>
<dbReference type="Pfam" id="PF14501">
    <property type="entry name" value="HATPase_c_5"/>
    <property type="match status" value="1"/>
</dbReference>
<keyword evidence="4" id="KW-1185">Reference proteome</keyword>
<feature type="transmembrane region" description="Helical" evidence="1">
    <location>
        <begin position="7"/>
        <end position="29"/>
    </location>
</feature>
<keyword evidence="3" id="KW-0418">Kinase</keyword>
<dbReference type="RefSeq" id="WP_209511194.1">
    <property type="nucleotide sequence ID" value="NZ_JAGGKS010000003.1"/>
</dbReference>
<feature type="transmembrane region" description="Helical" evidence="1">
    <location>
        <begin position="58"/>
        <end position="78"/>
    </location>
</feature>
<reference evidence="3 4" key="1">
    <citation type="submission" date="2021-03" db="EMBL/GenBank/DDBJ databases">
        <title>Genomic Encyclopedia of Type Strains, Phase IV (KMG-IV): sequencing the most valuable type-strain genomes for metagenomic binning, comparative biology and taxonomic classification.</title>
        <authorList>
            <person name="Goeker M."/>
        </authorList>
    </citation>
    <scope>NUCLEOTIDE SEQUENCE [LARGE SCALE GENOMIC DNA]</scope>
    <source>
        <strain evidence="3 4">DSM 24004</strain>
    </source>
</reference>
<sequence length="429" mass="49799">MKIAYEFSMLCTYIFEALIVNLLFAVVFIKKYGNIKHYTILFSSYGTITIIHTFNSTLLNLSAFIIFTFFISLILYEGKFSKKVYYTMFLILIMTVTEVIALFILKILFKNLTLSMQEIIILAIISKTMMFLLVKSFCNNLNKNTNKIPEDKFLALLLISATIVTVLYMFISITSNIKIDTNKSIAALISAIGLMFSSMLIFYIFEQSIKEQTNLKEFALLKQKSELDMKHYKILKENYDNVKIIEHDIKKHIRLIDEFAKIGNNLEIIKYIENFNEDMQYFSLKPISKNKALDIVLNEKMQIAQNKDIKFTFHIQNVNLEFINDIDICTIFSNILDNALESCEKSENKEIILEIYMVNGKFITIELANSCYIDPVIQDGELITSKFNLSDHGFGMKSIVKTVKKYKGQVFYFYNNEELKFITNISIPV</sequence>
<feature type="transmembrane region" description="Helical" evidence="1">
    <location>
        <begin position="153"/>
        <end position="173"/>
    </location>
</feature>
<proteinExistence type="predicted"/>
<feature type="transmembrane region" description="Helical" evidence="1">
    <location>
        <begin position="112"/>
        <end position="133"/>
    </location>
</feature>
<dbReference type="GO" id="GO:0016301">
    <property type="term" value="F:kinase activity"/>
    <property type="evidence" value="ECO:0007669"/>
    <property type="project" value="UniProtKB-KW"/>
</dbReference>
<dbReference type="PANTHER" id="PTHR40448">
    <property type="entry name" value="TWO-COMPONENT SENSOR HISTIDINE KINASE"/>
    <property type="match status" value="1"/>
</dbReference>
<feature type="transmembrane region" description="Helical" evidence="1">
    <location>
        <begin position="84"/>
        <end position="105"/>
    </location>
</feature>
<protein>
    <submittedName>
        <fullName evidence="3">Signal transduction histidine kinase</fullName>
    </submittedName>
</protein>
<dbReference type="PANTHER" id="PTHR40448:SF1">
    <property type="entry name" value="TWO-COMPONENT SENSOR HISTIDINE KINASE"/>
    <property type="match status" value="1"/>
</dbReference>
<evidence type="ECO:0000259" key="2">
    <source>
        <dbReference type="Pfam" id="PF14501"/>
    </source>
</evidence>
<keyword evidence="1" id="KW-0812">Transmembrane</keyword>
<comment type="caution">
    <text evidence="3">The sequence shown here is derived from an EMBL/GenBank/DDBJ whole genome shotgun (WGS) entry which is preliminary data.</text>
</comment>
<keyword evidence="1" id="KW-0472">Membrane</keyword>
<evidence type="ECO:0000313" key="3">
    <source>
        <dbReference type="EMBL" id="MBP1925462.1"/>
    </source>
</evidence>
<evidence type="ECO:0000256" key="1">
    <source>
        <dbReference type="SAM" id="Phobius"/>
    </source>
</evidence>
<dbReference type="Proteomes" id="UP001519342">
    <property type="component" value="Unassembled WGS sequence"/>
</dbReference>
<dbReference type="InterPro" id="IPR032834">
    <property type="entry name" value="NatK-like_C"/>
</dbReference>
<dbReference type="CDD" id="cd16935">
    <property type="entry name" value="HATPase_AgrC-ComD-like"/>
    <property type="match status" value="1"/>
</dbReference>
<feature type="domain" description="Sensor histidine kinase NatK-like C-terminal" evidence="2">
    <location>
        <begin position="325"/>
        <end position="428"/>
    </location>
</feature>
<organism evidence="3 4">
    <name type="scientific">Sedimentibacter acidaminivorans</name>
    <dbReference type="NCBI Taxonomy" id="913099"/>
    <lineage>
        <taxon>Bacteria</taxon>
        <taxon>Bacillati</taxon>
        <taxon>Bacillota</taxon>
        <taxon>Tissierellia</taxon>
        <taxon>Sedimentibacter</taxon>
    </lineage>
</organism>
<accession>A0ABS4GCP5</accession>
<gene>
    <name evidence="3" type="ORF">J2Z76_001321</name>
</gene>
<dbReference type="Gene3D" id="3.30.565.10">
    <property type="entry name" value="Histidine kinase-like ATPase, C-terminal domain"/>
    <property type="match status" value="1"/>
</dbReference>